<evidence type="ECO:0000313" key="1">
    <source>
        <dbReference type="EMBL" id="EFH32160.1"/>
    </source>
</evidence>
<accession>D6X754</accession>
<dbReference type="HOGENOM" id="CLU_115653_0_0_11"/>
<keyword evidence="1" id="KW-0808">Transferase</keyword>
<reference evidence="2" key="1">
    <citation type="submission" date="2008-02" db="EMBL/GenBank/DDBJ databases">
        <authorList>
            <consortium name="The Broad Institute Genome Sequencing Platform"/>
            <person name="Fischbach M."/>
            <person name="Ward D."/>
            <person name="Young S."/>
            <person name="Jaffe D."/>
            <person name="Gnerre S."/>
            <person name="Berlin A."/>
            <person name="Heiman D."/>
            <person name="Hepburn T."/>
            <person name="Sykes S."/>
            <person name="Alvarado L."/>
            <person name="Kodira C.D."/>
            <person name="Straight P."/>
            <person name="Clardy J."/>
            <person name="Hung D."/>
            <person name="Kolter R."/>
            <person name="Mekalanos J."/>
            <person name="Walker S."/>
            <person name="Walsh C.T."/>
            <person name="Lander E."/>
            <person name="Galagan J."/>
            <person name="Nusbaum C."/>
            <person name="Birren B."/>
        </authorList>
    </citation>
    <scope>NUCLEOTIDE SEQUENCE [LARGE SCALE GENOMIC DNA]</scope>
    <source>
        <strain evidence="2">ATCC 25486 / DSM 40338 / CBS 914.69 / JCM 4507 / NBRC 13074 / NRRL 2958 / 5647</strain>
    </source>
</reference>
<evidence type="ECO:0000313" key="2">
    <source>
        <dbReference type="Proteomes" id="UP000002805"/>
    </source>
</evidence>
<dbReference type="eggNOG" id="COG0741">
    <property type="taxonomic scope" value="Bacteria"/>
</dbReference>
<dbReference type="EMBL" id="CM000950">
    <property type="protein sequence ID" value="EFH32160.1"/>
    <property type="molecule type" value="Genomic_DNA"/>
</dbReference>
<dbReference type="SUPFAM" id="SSF53955">
    <property type="entry name" value="Lysozyme-like"/>
    <property type="match status" value="1"/>
</dbReference>
<dbReference type="InterPro" id="IPR023346">
    <property type="entry name" value="Lysozyme-like_dom_sf"/>
</dbReference>
<dbReference type="AlphaFoldDB" id="D6X754"/>
<dbReference type="GO" id="GO:0004674">
    <property type="term" value="F:protein serine/threonine kinase activity"/>
    <property type="evidence" value="ECO:0007669"/>
    <property type="project" value="UniProtKB-KW"/>
</dbReference>
<keyword evidence="1" id="KW-0723">Serine/threonine-protein kinase</keyword>
<gene>
    <name evidence="1" type="ORF">SSDG_07424</name>
</gene>
<name>D6X754_STRE2</name>
<proteinExistence type="predicted"/>
<sequence>MAGAVPADSDVPVALRQTITDAAKRCTEEEVTPALLAAMLKAESGFDAKASRPATDEHGIAMWTPAVFRAWAVDGDGDGLKDHMSPPDAIATMAVFTCWLDQRFKQSGLRENLPALIAAGYRTSDKAVIETGGVPQQVQPHVDEVLANLRAYTR</sequence>
<organism evidence="1 2">
    <name type="scientific">Streptomyces pristinaespiralis (strain ATCC 25486 / DSM 40338 / CBS 914.69 / JCM 4507 / KCC S-0507 / NBRC 13074 / NRRL 2958 / 5647)</name>
    <dbReference type="NCBI Taxonomy" id="457429"/>
    <lineage>
        <taxon>Bacteria</taxon>
        <taxon>Bacillati</taxon>
        <taxon>Actinomycetota</taxon>
        <taxon>Actinomycetes</taxon>
        <taxon>Kitasatosporales</taxon>
        <taxon>Streptomycetaceae</taxon>
        <taxon>Streptomyces</taxon>
    </lineage>
</organism>
<dbReference type="Proteomes" id="UP000002805">
    <property type="component" value="Chromosome"/>
</dbReference>
<reference evidence="2" key="2">
    <citation type="submission" date="2009-10" db="EMBL/GenBank/DDBJ databases">
        <title>The genome sequence of Streptomyces pristinaespiralis strain ATCC 25486.</title>
        <authorList>
            <consortium name="The Broad Institute Genome Sequencing Platform"/>
            <consortium name="Broad Institute Microbial Sequencing Center"/>
            <person name="Fischbach M."/>
            <person name="Godfrey P."/>
            <person name="Ward D."/>
            <person name="Young S."/>
            <person name="Zeng Q."/>
            <person name="Koehrsen M."/>
            <person name="Alvarado L."/>
            <person name="Berlin A.M."/>
            <person name="Bochicchio J."/>
            <person name="Borenstein D."/>
            <person name="Chapman S.B."/>
            <person name="Chen Z."/>
            <person name="Engels R."/>
            <person name="Freedman E."/>
            <person name="Gellesch M."/>
            <person name="Goldberg J."/>
            <person name="Griggs A."/>
            <person name="Gujja S."/>
            <person name="Heilman E.R."/>
            <person name="Heiman D.I."/>
            <person name="Hepburn T.A."/>
            <person name="Howarth C."/>
            <person name="Jen D."/>
            <person name="Larson L."/>
            <person name="Lewis B."/>
            <person name="Mehta T."/>
            <person name="Park D."/>
            <person name="Pearson M."/>
            <person name="Richards J."/>
            <person name="Roberts A."/>
            <person name="Saif S."/>
            <person name="Shea T.D."/>
            <person name="Shenoy N."/>
            <person name="Sisk P."/>
            <person name="Stolte C."/>
            <person name="Sykes S.N."/>
            <person name="Thomson T."/>
            <person name="Walk T."/>
            <person name="White J."/>
            <person name="Yandava C."/>
            <person name="Straight P."/>
            <person name="Clardy J."/>
            <person name="Hung D."/>
            <person name="Kolter R."/>
            <person name="Mekalanos J."/>
            <person name="Walker S."/>
            <person name="Walsh C.T."/>
            <person name="Wieland-Brown L.C."/>
            <person name="Haas B."/>
            <person name="Nusbaum C."/>
            <person name="Birren B."/>
        </authorList>
    </citation>
    <scope>NUCLEOTIDE SEQUENCE [LARGE SCALE GENOMIC DNA]</scope>
    <source>
        <strain evidence="2">ATCC 25486 / DSM 40338 / CBS 914.69 / JCM 4507 / NBRC 13074 / NRRL 2958 / 5647</strain>
    </source>
</reference>
<protein>
    <submittedName>
        <fullName evidence="1">Serine/threonine protein kinase</fullName>
    </submittedName>
</protein>
<keyword evidence="1" id="KW-0418">Kinase</keyword>
<keyword evidence="2" id="KW-1185">Reference proteome</keyword>
<dbReference type="Gene3D" id="1.10.530.10">
    <property type="match status" value="1"/>
</dbReference>